<keyword evidence="11" id="KW-1185">Reference proteome</keyword>
<protein>
    <recommendedName>
        <fullName evidence="9">Probable malate:quinone oxidoreductase</fullName>
        <ecNumber evidence="9">1.1.5.4</ecNumber>
    </recommendedName>
    <alternativeName>
        <fullName evidence="9">MQO</fullName>
    </alternativeName>
    <alternativeName>
        <fullName evidence="9">Malate dehydrogenase [quinone]</fullName>
    </alternativeName>
</protein>
<evidence type="ECO:0000256" key="7">
    <source>
        <dbReference type="ARBA" id="ARBA00022827"/>
    </source>
</evidence>
<dbReference type="HAMAP" id="MF_00212">
    <property type="entry name" value="MQO"/>
    <property type="match status" value="1"/>
</dbReference>
<evidence type="ECO:0000256" key="3">
    <source>
        <dbReference type="ARBA" id="ARBA00005012"/>
    </source>
</evidence>
<dbReference type="NCBIfam" id="NF003608">
    <property type="entry name" value="PRK05257.2-4"/>
    <property type="match status" value="1"/>
</dbReference>
<dbReference type="NCBIfam" id="NF003611">
    <property type="entry name" value="PRK05257.3-2"/>
    <property type="match status" value="1"/>
</dbReference>
<evidence type="ECO:0000313" key="11">
    <source>
        <dbReference type="Proteomes" id="UP000187181"/>
    </source>
</evidence>
<evidence type="ECO:0000256" key="1">
    <source>
        <dbReference type="ARBA" id="ARBA00001139"/>
    </source>
</evidence>
<accession>A0A1R3WJE5</accession>
<comment type="catalytic activity">
    <reaction evidence="1 9">
        <text>(S)-malate + a quinone = a quinol + oxaloacetate</text>
        <dbReference type="Rhea" id="RHEA:46012"/>
        <dbReference type="ChEBI" id="CHEBI:15589"/>
        <dbReference type="ChEBI" id="CHEBI:16452"/>
        <dbReference type="ChEBI" id="CHEBI:24646"/>
        <dbReference type="ChEBI" id="CHEBI:132124"/>
        <dbReference type="EC" id="1.1.5.4"/>
    </reaction>
</comment>
<dbReference type="Proteomes" id="UP000187181">
    <property type="component" value="Unassembled WGS sequence"/>
</dbReference>
<dbReference type="OrthoDB" id="9763983at2"/>
<evidence type="ECO:0000256" key="9">
    <source>
        <dbReference type="HAMAP-Rule" id="MF_00212"/>
    </source>
</evidence>
<dbReference type="NCBIfam" id="NF003609">
    <property type="entry name" value="PRK05257.2-5"/>
    <property type="match status" value="1"/>
</dbReference>
<keyword evidence="5 9" id="KW-0816">Tricarboxylic acid cycle</keyword>
<dbReference type="Gene3D" id="3.50.50.60">
    <property type="entry name" value="FAD/NAD(P)-binding domain"/>
    <property type="match status" value="1"/>
</dbReference>
<dbReference type="GO" id="GO:0008924">
    <property type="term" value="F:L-malate dehydrogenase (quinone) activity"/>
    <property type="evidence" value="ECO:0007669"/>
    <property type="project" value="UniProtKB-UniRule"/>
</dbReference>
<evidence type="ECO:0000256" key="4">
    <source>
        <dbReference type="ARBA" id="ARBA00006389"/>
    </source>
</evidence>
<keyword evidence="6 9" id="KW-0285">Flavoprotein</keyword>
<keyword evidence="7 9" id="KW-0274">FAD</keyword>
<dbReference type="EMBL" id="FTPP01000001">
    <property type="protein sequence ID" value="SIT78037.1"/>
    <property type="molecule type" value="Genomic_DNA"/>
</dbReference>
<dbReference type="InterPro" id="IPR006231">
    <property type="entry name" value="MQO"/>
</dbReference>
<dbReference type="Gene3D" id="3.30.9.10">
    <property type="entry name" value="D-Amino Acid Oxidase, subunit A, domain 2"/>
    <property type="match status" value="1"/>
</dbReference>
<dbReference type="EC" id="1.1.5.4" evidence="9"/>
<dbReference type="NCBIfam" id="NF003610">
    <property type="entry name" value="PRK05257.3-1"/>
    <property type="match status" value="1"/>
</dbReference>
<dbReference type="NCBIfam" id="NF003613">
    <property type="entry name" value="PRK05257.3-4"/>
    <property type="match status" value="1"/>
</dbReference>
<dbReference type="NCBIfam" id="TIGR01320">
    <property type="entry name" value="mal_quin_oxido"/>
    <property type="match status" value="1"/>
</dbReference>
<dbReference type="RefSeq" id="WP_076665980.1">
    <property type="nucleotide sequence ID" value="NZ_FTPP01000001.1"/>
</dbReference>
<sequence>MKTDQRLPDVSEADVVLIGAGIMSATLGMMLKQLQPDLRITVLERLDEAAAESSDAWNNAGTGHAAFCELNYTPEKADGSIDTTKAVSISESFEISRQFWSYLIQENQLTLPGNFIRNVPHMSFVWGDENVNFLKRRHDALTACHLFEGMAYTEDVEELKSWMPLVMEGRDLLMKVAATRMDLGTDVNFGALTRSMFEQLSKMEGVHLYFGYDVRKLKQRPDNRWSVRIRHRDTRTKHKVRGNFVFIGAGGGSLPLLLKSGIPEGEGFGGFPVSGQWLKCTNPAVIEQHRAKVYGKASVGSPPMSVPHLDTRFINGKRELLFGPYAGFTTKFLKNGSFFDLPLSLKVNNLHPMLAAGVKNIPLTQYLINQVRQSPDERVEALRQYYPEARSEDWKLEVAGQRVQVIKKDPKHGGVLEFGTEVVAGADGSLAALLGASPGASTAVSIMINLLERCFPEKMQSTAWQEKMKQMIPSYGESLADDPVLLRKVRSWTSEVLGLQDTVDSQV</sequence>
<dbReference type="NCBIfam" id="NF003605">
    <property type="entry name" value="PRK05257.1-4"/>
    <property type="match status" value="1"/>
</dbReference>
<gene>
    <name evidence="9" type="primary">mqo</name>
    <name evidence="10" type="ORF">SAMN05444128_0577</name>
</gene>
<evidence type="ECO:0000256" key="6">
    <source>
        <dbReference type="ARBA" id="ARBA00022630"/>
    </source>
</evidence>
<keyword evidence="8 9" id="KW-0560">Oxidoreductase</keyword>
<dbReference type="GO" id="GO:0006099">
    <property type="term" value="P:tricarboxylic acid cycle"/>
    <property type="evidence" value="ECO:0007669"/>
    <property type="project" value="UniProtKB-UniRule"/>
</dbReference>
<dbReference type="NCBIfam" id="NF003614">
    <property type="entry name" value="PRK05257.3-5"/>
    <property type="match status" value="1"/>
</dbReference>
<dbReference type="NCBIfam" id="NF003603">
    <property type="entry name" value="PRK05257.1-1"/>
    <property type="match status" value="1"/>
</dbReference>
<evidence type="ECO:0000256" key="5">
    <source>
        <dbReference type="ARBA" id="ARBA00022532"/>
    </source>
</evidence>
<dbReference type="GO" id="GO:0047545">
    <property type="term" value="F:(S)-2-hydroxyglutarate dehydrogenase activity"/>
    <property type="evidence" value="ECO:0007669"/>
    <property type="project" value="TreeGrafter"/>
</dbReference>
<dbReference type="UniPathway" id="UPA00223">
    <property type="reaction ID" value="UER01008"/>
</dbReference>
<dbReference type="Pfam" id="PF06039">
    <property type="entry name" value="Mqo"/>
    <property type="match status" value="1"/>
</dbReference>
<name>A0A1R3WJE5_9BACT</name>
<dbReference type="NCBIfam" id="NF009875">
    <property type="entry name" value="PRK13339.1"/>
    <property type="match status" value="1"/>
</dbReference>
<dbReference type="STRING" id="1317125.SAMN05444128_0577"/>
<dbReference type="PANTHER" id="PTHR43104:SF2">
    <property type="entry name" value="L-2-HYDROXYGLUTARATE DEHYDROGENASE, MITOCHONDRIAL"/>
    <property type="match status" value="1"/>
</dbReference>
<comment type="pathway">
    <text evidence="3 9">Carbohydrate metabolism; tricarboxylic acid cycle; oxaloacetate from (S)-malate (quinone route): step 1/1.</text>
</comment>
<comment type="cofactor">
    <cofactor evidence="2 9">
        <name>FAD</name>
        <dbReference type="ChEBI" id="CHEBI:57692"/>
    </cofactor>
</comment>
<evidence type="ECO:0000313" key="10">
    <source>
        <dbReference type="EMBL" id="SIT78037.1"/>
    </source>
</evidence>
<reference evidence="11" key="1">
    <citation type="submission" date="2017-01" db="EMBL/GenBank/DDBJ databases">
        <authorList>
            <person name="Varghese N."/>
            <person name="Submissions S."/>
        </authorList>
    </citation>
    <scope>NUCLEOTIDE SEQUENCE [LARGE SCALE GENOMIC DNA]</scope>
    <source>
        <strain evidence="11">LP100</strain>
    </source>
</reference>
<comment type="similarity">
    <text evidence="4 9">Belongs to the MQO family.</text>
</comment>
<dbReference type="InterPro" id="IPR036188">
    <property type="entry name" value="FAD/NAD-bd_sf"/>
</dbReference>
<dbReference type="AlphaFoldDB" id="A0A1R3WJE5"/>
<evidence type="ECO:0000256" key="2">
    <source>
        <dbReference type="ARBA" id="ARBA00001974"/>
    </source>
</evidence>
<evidence type="ECO:0000256" key="8">
    <source>
        <dbReference type="ARBA" id="ARBA00023002"/>
    </source>
</evidence>
<dbReference type="SUPFAM" id="SSF51905">
    <property type="entry name" value="FAD/NAD(P)-binding domain"/>
    <property type="match status" value="1"/>
</dbReference>
<dbReference type="NCBIfam" id="NF003606">
    <property type="entry name" value="PRK05257.2-1"/>
    <property type="match status" value="1"/>
</dbReference>
<organism evidence="10 11">
    <name type="scientific">Pontibacter indicus</name>
    <dbReference type="NCBI Taxonomy" id="1317125"/>
    <lineage>
        <taxon>Bacteria</taxon>
        <taxon>Pseudomonadati</taxon>
        <taxon>Bacteroidota</taxon>
        <taxon>Cytophagia</taxon>
        <taxon>Cytophagales</taxon>
        <taxon>Hymenobacteraceae</taxon>
        <taxon>Pontibacter</taxon>
    </lineage>
</organism>
<proteinExistence type="inferred from homology"/>
<dbReference type="PANTHER" id="PTHR43104">
    <property type="entry name" value="L-2-HYDROXYGLUTARATE DEHYDROGENASE, MITOCHONDRIAL"/>
    <property type="match status" value="1"/>
</dbReference>